<dbReference type="Gene3D" id="3.40.190.10">
    <property type="entry name" value="Periplasmic binding protein-like II"/>
    <property type="match status" value="1"/>
</dbReference>
<evidence type="ECO:0000256" key="3">
    <source>
        <dbReference type="ARBA" id="ARBA00023136"/>
    </source>
</evidence>
<proteinExistence type="predicted"/>
<dbReference type="OrthoDB" id="2509690at2"/>
<dbReference type="InterPro" id="IPR006311">
    <property type="entry name" value="TAT_signal"/>
</dbReference>
<evidence type="ECO:0000313" key="7">
    <source>
        <dbReference type="EMBL" id="KJK39485.1"/>
    </source>
</evidence>
<dbReference type="SUPFAM" id="SSF53850">
    <property type="entry name" value="Periplasmic binding protein-like II"/>
    <property type="match status" value="1"/>
</dbReference>
<accession>A0A0F0GGS9</accession>
<keyword evidence="3" id="KW-0472">Membrane</keyword>
<dbReference type="PROSITE" id="PS51318">
    <property type="entry name" value="TAT"/>
    <property type="match status" value="1"/>
</dbReference>
<protein>
    <submittedName>
        <fullName evidence="7">ABC transporter substrate-binding protein</fullName>
    </submittedName>
</protein>
<dbReference type="PROSITE" id="PS51257">
    <property type="entry name" value="PROKAR_LIPOPROTEIN"/>
    <property type="match status" value="1"/>
</dbReference>
<dbReference type="InterPro" id="IPR006059">
    <property type="entry name" value="SBP"/>
</dbReference>
<dbReference type="PANTHER" id="PTHR43649">
    <property type="entry name" value="ARABINOSE-BINDING PROTEIN-RELATED"/>
    <property type="match status" value="1"/>
</dbReference>
<dbReference type="Proteomes" id="UP000033393">
    <property type="component" value="Unassembled WGS sequence"/>
</dbReference>
<gene>
    <name evidence="7" type="ORF">UK23_40790</name>
</gene>
<keyword evidence="4" id="KW-0564">Palmitate</keyword>
<evidence type="ECO:0000256" key="2">
    <source>
        <dbReference type="ARBA" id="ARBA00022729"/>
    </source>
</evidence>
<name>A0A0F0GGS9_LENAE</name>
<evidence type="ECO:0000313" key="8">
    <source>
        <dbReference type="Proteomes" id="UP000033393"/>
    </source>
</evidence>
<organism evidence="7 8">
    <name type="scientific">Lentzea aerocolonigenes</name>
    <name type="common">Lechevalieria aerocolonigenes</name>
    <name type="synonym">Saccharothrix aerocolonigenes</name>
    <dbReference type="NCBI Taxonomy" id="68170"/>
    <lineage>
        <taxon>Bacteria</taxon>
        <taxon>Bacillati</taxon>
        <taxon>Actinomycetota</taxon>
        <taxon>Actinomycetes</taxon>
        <taxon>Pseudonocardiales</taxon>
        <taxon>Pseudonocardiaceae</taxon>
        <taxon>Lentzea</taxon>
    </lineage>
</organism>
<dbReference type="PANTHER" id="PTHR43649:SF33">
    <property type="entry name" value="POLYGALACTURONAN_RHAMNOGALACTURONAN-BINDING PROTEIN YTCQ"/>
    <property type="match status" value="1"/>
</dbReference>
<keyword evidence="5" id="KW-0449">Lipoprotein</keyword>
<dbReference type="AlphaFoldDB" id="A0A0F0GGS9"/>
<feature type="signal peptide" evidence="6">
    <location>
        <begin position="1"/>
        <end position="22"/>
    </location>
</feature>
<evidence type="ECO:0000256" key="6">
    <source>
        <dbReference type="SAM" id="SignalP"/>
    </source>
</evidence>
<reference evidence="7 8" key="1">
    <citation type="submission" date="2015-02" db="EMBL/GenBank/DDBJ databases">
        <authorList>
            <person name="Ju K.-S."/>
            <person name="Doroghazi J.R."/>
            <person name="Metcalf W."/>
        </authorList>
    </citation>
    <scope>NUCLEOTIDE SEQUENCE [LARGE SCALE GENOMIC DNA]</scope>
    <source>
        <strain evidence="7 8">NRRL B-16140</strain>
    </source>
</reference>
<keyword evidence="1" id="KW-1003">Cell membrane</keyword>
<dbReference type="InterPro" id="IPR050490">
    <property type="entry name" value="Bact_solute-bd_prot1"/>
</dbReference>
<evidence type="ECO:0000256" key="1">
    <source>
        <dbReference type="ARBA" id="ARBA00022475"/>
    </source>
</evidence>
<sequence length="424" mass="45792">MSMKRRTFLAGLAAVPFAGTLASCGLSGNTASNSSAGGQVTGEITFQTWSLKPKYTDYVNGVIDAFQKQHQGTTVKWVDQPADGYLAKVMADASAGSLPDVINVPPDLSFPLAKAGQLVDLDQALEEAKPEYLENAWQAFEIPGKGGCYGFPWYLNTGPVFYNKALFRDAGLDPEKPPTTFKELEEQALKLAQSKKIAMLGQTPTIADFGLYGVKVFENDKFTFNEPEGVEFVESYKRMYDAGALIPEALTQNYTGSGTKFMAQQTALSPGSAYDLGKFKTDAPSLYANIGITKPITNTGSANMFLHGVSVPKSSKNQATALAFGRFVTNAENQVKFAKLASIFPSTSKGGDDPYFTTEDGSDEARVRVAAAKQLKTAVNYTPVQFSDQMREALLQQLADAMLGKKSAKQALDDAVNECNRLLK</sequence>
<dbReference type="EMBL" id="JYJG01000404">
    <property type="protein sequence ID" value="KJK39485.1"/>
    <property type="molecule type" value="Genomic_DNA"/>
</dbReference>
<keyword evidence="8" id="KW-1185">Reference proteome</keyword>
<dbReference type="STRING" id="68170.GCA_000974445_06469"/>
<keyword evidence="2 6" id="KW-0732">Signal</keyword>
<dbReference type="eggNOG" id="COG1653">
    <property type="taxonomic scope" value="Bacteria"/>
</dbReference>
<dbReference type="PATRIC" id="fig|68170.10.peg.1081"/>
<feature type="chain" id="PRO_5039492387" evidence="6">
    <location>
        <begin position="23"/>
        <end position="424"/>
    </location>
</feature>
<comment type="caution">
    <text evidence="7">The sequence shown here is derived from an EMBL/GenBank/DDBJ whole genome shotgun (WGS) entry which is preliminary data.</text>
</comment>
<dbReference type="CDD" id="cd13585">
    <property type="entry name" value="PBP2_TMBP_like"/>
    <property type="match status" value="1"/>
</dbReference>
<evidence type="ECO:0000256" key="4">
    <source>
        <dbReference type="ARBA" id="ARBA00023139"/>
    </source>
</evidence>
<evidence type="ECO:0000256" key="5">
    <source>
        <dbReference type="ARBA" id="ARBA00023288"/>
    </source>
</evidence>
<dbReference type="Pfam" id="PF01547">
    <property type="entry name" value="SBP_bac_1"/>
    <property type="match status" value="1"/>
</dbReference>